<comment type="subcellular location">
    <subcellularLocation>
        <location evidence="3">Cell membrane</location>
        <topology evidence="3">Lipid-anchor</topology>
        <topology evidence="3">GPI-anchor</topology>
    </subcellularLocation>
    <subcellularLocation>
        <location evidence="2">Secreted</location>
        <location evidence="2">Cell wall</location>
    </subcellularLocation>
</comment>
<dbReference type="Gene3D" id="3.20.20.80">
    <property type="entry name" value="Glycosidases"/>
    <property type="match status" value="1"/>
</dbReference>
<evidence type="ECO:0000256" key="11">
    <source>
        <dbReference type="ARBA" id="ARBA00022729"/>
    </source>
</evidence>
<name>A0A3S4C836_9PEZI</name>
<evidence type="ECO:0000256" key="21">
    <source>
        <dbReference type="ARBA" id="ARBA00032906"/>
    </source>
</evidence>
<proteinExistence type="inferred from homology"/>
<evidence type="ECO:0000256" key="4">
    <source>
        <dbReference type="ARBA" id="ARBA00008773"/>
    </source>
</evidence>
<dbReference type="GO" id="GO:0009277">
    <property type="term" value="C:fungal-type cell wall"/>
    <property type="evidence" value="ECO:0007669"/>
    <property type="project" value="TreeGrafter"/>
</dbReference>
<dbReference type="AlphaFoldDB" id="A0A3S4C836"/>
<evidence type="ECO:0000256" key="10">
    <source>
        <dbReference type="ARBA" id="ARBA00022622"/>
    </source>
</evidence>
<keyword evidence="11 23" id="KW-0732">Signal</keyword>
<evidence type="ECO:0000256" key="17">
    <source>
        <dbReference type="ARBA" id="ARBA00023316"/>
    </source>
</evidence>
<keyword evidence="13" id="KW-0472">Membrane</keyword>
<feature type="chain" id="PRO_5018586711" description="Probable glucan endo-1,3-beta-glucosidase eglC" evidence="23">
    <location>
        <begin position="20"/>
        <end position="334"/>
    </location>
</feature>
<evidence type="ECO:0000256" key="15">
    <source>
        <dbReference type="ARBA" id="ARBA00023277"/>
    </source>
</evidence>
<dbReference type="FunFam" id="3.20.20.80:FF:000233">
    <property type="entry name" value="Probable glucan endo-1,3-beta-glucosidase eglC"/>
    <property type="match status" value="1"/>
</dbReference>
<evidence type="ECO:0000256" key="6">
    <source>
        <dbReference type="ARBA" id="ARBA00019762"/>
    </source>
</evidence>
<evidence type="ECO:0000256" key="23">
    <source>
        <dbReference type="SAM" id="SignalP"/>
    </source>
</evidence>
<evidence type="ECO:0000256" key="13">
    <source>
        <dbReference type="ARBA" id="ARBA00023136"/>
    </source>
</evidence>
<dbReference type="GO" id="GO:0000272">
    <property type="term" value="P:polysaccharide catabolic process"/>
    <property type="evidence" value="ECO:0007669"/>
    <property type="project" value="UniProtKB-KW"/>
</dbReference>
<protein>
    <recommendedName>
        <fullName evidence="6">Probable glucan endo-1,3-beta-glucosidase eglC</fullName>
        <ecNumber evidence="5">3.2.1.39</ecNumber>
    </recommendedName>
    <alternativeName>
        <fullName evidence="20">Endo-1,3-beta-glucanase eglC</fullName>
    </alternativeName>
    <alternativeName>
        <fullName evidence="21">Laminarinase eglC</fullName>
    </alternativeName>
</protein>
<evidence type="ECO:0000256" key="2">
    <source>
        <dbReference type="ARBA" id="ARBA00004191"/>
    </source>
</evidence>
<evidence type="ECO:0000256" key="18">
    <source>
        <dbReference type="ARBA" id="ARBA00023326"/>
    </source>
</evidence>
<evidence type="ECO:0000256" key="22">
    <source>
        <dbReference type="RuleBase" id="RU004335"/>
    </source>
</evidence>
<dbReference type="GO" id="GO:0071555">
    <property type="term" value="P:cell wall organization"/>
    <property type="evidence" value="ECO:0007669"/>
    <property type="project" value="UniProtKB-KW"/>
</dbReference>
<keyword evidence="16" id="KW-0449">Lipoprotein</keyword>
<dbReference type="Pfam" id="PF00332">
    <property type="entry name" value="Glyco_hydro_17"/>
    <property type="match status" value="1"/>
</dbReference>
<evidence type="ECO:0000256" key="12">
    <source>
        <dbReference type="ARBA" id="ARBA00022801"/>
    </source>
</evidence>
<dbReference type="GO" id="GO:0098552">
    <property type="term" value="C:side of membrane"/>
    <property type="evidence" value="ECO:0007669"/>
    <property type="project" value="UniProtKB-KW"/>
</dbReference>
<keyword evidence="7" id="KW-1003">Cell membrane</keyword>
<dbReference type="GO" id="GO:0009986">
    <property type="term" value="C:cell surface"/>
    <property type="evidence" value="ECO:0007669"/>
    <property type="project" value="TreeGrafter"/>
</dbReference>
<keyword evidence="15" id="KW-0119">Carbohydrate metabolism</keyword>
<evidence type="ECO:0000256" key="19">
    <source>
        <dbReference type="ARBA" id="ARBA00025152"/>
    </source>
</evidence>
<evidence type="ECO:0000256" key="7">
    <source>
        <dbReference type="ARBA" id="ARBA00022475"/>
    </source>
</evidence>
<evidence type="ECO:0000256" key="16">
    <source>
        <dbReference type="ARBA" id="ARBA00023288"/>
    </source>
</evidence>
<organism evidence="24 25">
    <name type="scientific">Thermothielavioides terrestris</name>
    <dbReference type="NCBI Taxonomy" id="2587410"/>
    <lineage>
        <taxon>Eukaryota</taxon>
        <taxon>Fungi</taxon>
        <taxon>Dikarya</taxon>
        <taxon>Ascomycota</taxon>
        <taxon>Pezizomycotina</taxon>
        <taxon>Sordariomycetes</taxon>
        <taxon>Sordariomycetidae</taxon>
        <taxon>Sordariales</taxon>
        <taxon>Chaetomiaceae</taxon>
        <taxon>Thermothielavioides</taxon>
    </lineage>
</organism>
<keyword evidence="12" id="KW-0378">Hydrolase</keyword>
<evidence type="ECO:0000313" key="24">
    <source>
        <dbReference type="EMBL" id="SPQ23748.1"/>
    </source>
</evidence>
<evidence type="ECO:0000256" key="1">
    <source>
        <dbReference type="ARBA" id="ARBA00000382"/>
    </source>
</evidence>
<keyword evidence="9" id="KW-0964">Secreted</keyword>
<dbReference type="InterPro" id="IPR050732">
    <property type="entry name" value="Beta-glucan_modifiers"/>
</dbReference>
<evidence type="ECO:0000256" key="9">
    <source>
        <dbReference type="ARBA" id="ARBA00022525"/>
    </source>
</evidence>
<keyword evidence="14" id="KW-0325">Glycoprotein</keyword>
<dbReference type="Proteomes" id="UP000289323">
    <property type="component" value="Unassembled WGS sequence"/>
</dbReference>
<dbReference type="InterPro" id="IPR017853">
    <property type="entry name" value="GH"/>
</dbReference>
<dbReference type="GO" id="GO:0042973">
    <property type="term" value="F:glucan endo-1,3-beta-D-glucosidase activity"/>
    <property type="evidence" value="ECO:0007669"/>
    <property type="project" value="UniProtKB-EC"/>
</dbReference>
<dbReference type="EMBL" id="OUUZ01000011">
    <property type="protein sequence ID" value="SPQ23748.1"/>
    <property type="molecule type" value="Genomic_DNA"/>
</dbReference>
<evidence type="ECO:0000313" key="25">
    <source>
        <dbReference type="Proteomes" id="UP000289323"/>
    </source>
</evidence>
<dbReference type="PANTHER" id="PTHR16631:SF13">
    <property type="entry name" value="GLUCAN ENDO-1,3-BETA-GLUCOSIDASE EGLC-RELATED"/>
    <property type="match status" value="1"/>
</dbReference>
<keyword evidence="18" id="KW-0624">Polysaccharide degradation</keyword>
<gene>
    <name evidence="24" type="ORF">TT172_LOCUS6167</name>
</gene>
<dbReference type="GO" id="GO:0005886">
    <property type="term" value="C:plasma membrane"/>
    <property type="evidence" value="ECO:0007669"/>
    <property type="project" value="UniProtKB-SubCell"/>
</dbReference>
<evidence type="ECO:0000256" key="8">
    <source>
        <dbReference type="ARBA" id="ARBA00022512"/>
    </source>
</evidence>
<comment type="function">
    <text evidence="19">Glucanases play a role in cell expansion during growth, in cell-cell fusion during mating, and in spore release during sporulation. This enzyme may be involved in beta-glucan degradation and also function biosynthetically as a transglycosylase.</text>
</comment>
<sequence length="334" mass="34525">MRSTQCLAALTATISVAQAVYQGFNYGAFFQDQSPKTQADFEAEFTTAQHLVGAPAGGFTSARLYTTIQWGTAQDPIAAIPAAIATNTSLLLGIWCSAGDAVVTNELAALHTAIATYGTRFTDLVVGISVGSEDLYRASAIGIANGAGAGASPAAVAGYIRRVRAALAGTALAGAPVGHTDTWTAWVDAGSKEVVDAADFVGVNAFPYWQSTQANGIDRAKELFDDALARTRQAVAGGGGGSNGTKPVWITETGFPVSGHTSNEAVPSVENAKRFWDEVGCPLFGRENVWWYILRDAGKGTPEPSFGVVGSGLSTTPLFDISCKGTEEAACAAS</sequence>
<evidence type="ECO:0000256" key="20">
    <source>
        <dbReference type="ARBA" id="ARBA00032134"/>
    </source>
</evidence>
<dbReference type="EC" id="3.2.1.39" evidence="5"/>
<dbReference type="PANTHER" id="PTHR16631">
    <property type="entry name" value="GLUCAN 1,3-BETA-GLUCOSIDASE"/>
    <property type="match status" value="1"/>
</dbReference>
<keyword evidence="10" id="KW-0336">GPI-anchor</keyword>
<keyword evidence="17" id="KW-0961">Cell wall biogenesis/degradation</keyword>
<feature type="signal peptide" evidence="23">
    <location>
        <begin position="1"/>
        <end position="19"/>
    </location>
</feature>
<evidence type="ECO:0000256" key="14">
    <source>
        <dbReference type="ARBA" id="ARBA00023180"/>
    </source>
</evidence>
<comment type="similarity">
    <text evidence="4 22">Belongs to the glycosyl hydrolase 17 family.</text>
</comment>
<reference evidence="24 25" key="1">
    <citation type="submission" date="2018-04" db="EMBL/GenBank/DDBJ databases">
        <authorList>
            <person name="Huttner S."/>
            <person name="Dainat J."/>
        </authorList>
    </citation>
    <scope>NUCLEOTIDE SEQUENCE [LARGE SCALE GENOMIC DNA]</scope>
</reference>
<evidence type="ECO:0000256" key="3">
    <source>
        <dbReference type="ARBA" id="ARBA00004609"/>
    </source>
</evidence>
<dbReference type="SUPFAM" id="SSF51445">
    <property type="entry name" value="(Trans)glycosidases"/>
    <property type="match status" value="1"/>
</dbReference>
<comment type="catalytic activity">
    <reaction evidence="1">
        <text>Hydrolysis of (1-&gt;3)-beta-D-glucosidic linkages in (1-&gt;3)-beta-D-glucans.</text>
        <dbReference type="EC" id="3.2.1.39"/>
    </reaction>
</comment>
<dbReference type="InterPro" id="IPR000490">
    <property type="entry name" value="Glyco_hydro_17"/>
</dbReference>
<evidence type="ECO:0000256" key="5">
    <source>
        <dbReference type="ARBA" id="ARBA00012780"/>
    </source>
</evidence>
<accession>A0A3S4C836</accession>
<keyword evidence="8" id="KW-0134">Cell wall</keyword>
<dbReference type="GO" id="GO:0005576">
    <property type="term" value="C:extracellular region"/>
    <property type="evidence" value="ECO:0007669"/>
    <property type="project" value="TreeGrafter"/>
</dbReference>